<gene>
    <name evidence="5" type="ORF">DES41_1011131</name>
</gene>
<feature type="compositionally biased region" description="Pro residues" evidence="3">
    <location>
        <begin position="239"/>
        <end position="248"/>
    </location>
</feature>
<dbReference type="AlphaFoldDB" id="A0A368Y8E1"/>
<dbReference type="GO" id="GO:0003677">
    <property type="term" value="F:DNA binding"/>
    <property type="evidence" value="ECO:0007669"/>
    <property type="project" value="UniProtKB-UniRule"/>
</dbReference>
<feature type="domain" description="HTH tetR-type" evidence="4">
    <location>
        <begin position="22"/>
        <end position="82"/>
    </location>
</feature>
<dbReference type="Proteomes" id="UP000252884">
    <property type="component" value="Unassembled WGS sequence"/>
</dbReference>
<dbReference type="InterPro" id="IPR009057">
    <property type="entry name" value="Homeodomain-like_sf"/>
</dbReference>
<dbReference type="Pfam" id="PF00440">
    <property type="entry name" value="TetR_N"/>
    <property type="match status" value="1"/>
</dbReference>
<dbReference type="PRINTS" id="PR00455">
    <property type="entry name" value="HTHTETR"/>
</dbReference>
<dbReference type="OrthoDB" id="2356263at2"/>
<dbReference type="InterPro" id="IPR036271">
    <property type="entry name" value="Tet_transcr_reg_TetR-rel_C_sf"/>
</dbReference>
<dbReference type="EMBL" id="QPJK01000001">
    <property type="protein sequence ID" value="RCW76523.1"/>
    <property type="molecule type" value="Genomic_DNA"/>
</dbReference>
<feature type="DNA-binding region" description="H-T-H motif" evidence="2">
    <location>
        <begin position="45"/>
        <end position="64"/>
    </location>
</feature>
<dbReference type="Gene3D" id="1.10.357.10">
    <property type="entry name" value="Tetracycline Repressor, domain 2"/>
    <property type="match status" value="1"/>
</dbReference>
<dbReference type="InterPro" id="IPR041474">
    <property type="entry name" value="NicS_C"/>
</dbReference>
<feature type="region of interest" description="Disordered" evidence="3">
    <location>
        <begin position="221"/>
        <end position="256"/>
    </location>
</feature>
<dbReference type="PROSITE" id="PS50977">
    <property type="entry name" value="HTH_TETR_2"/>
    <property type="match status" value="1"/>
</dbReference>
<evidence type="ECO:0000313" key="6">
    <source>
        <dbReference type="Proteomes" id="UP000252884"/>
    </source>
</evidence>
<keyword evidence="6" id="KW-1185">Reference proteome</keyword>
<evidence type="ECO:0000313" key="5">
    <source>
        <dbReference type="EMBL" id="RCW76523.1"/>
    </source>
</evidence>
<dbReference type="InterPro" id="IPR050109">
    <property type="entry name" value="HTH-type_TetR-like_transc_reg"/>
</dbReference>
<evidence type="ECO:0000256" key="1">
    <source>
        <dbReference type="ARBA" id="ARBA00023125"/>
    </source>
</evidence>
<name>A0A368Y8E1_9BURK</name>
<proteinExistence type="predicted"/>
<evidence type="ECO:0000256" key="2">
    <source>
        <dbReference type="PROSITE-ProRule" id="PRU00335"/>
    </source>
</evidence>
<protein>
    <submittedName>
        <fullName evidence="5">TetR family transcriptional regulator</fullName>
    </submittedName>
</protein>
<sequence length="256" mass="28569">MPRPAKTVDGQRKPGVREQAVITSRANLLRAATRIFAKHGFAGGRVGQISKAAKSYDRMIYYYFGSKEGLYIAVIEDIYRRMNEAEEALLLDEHQPVESLKTVVRFVCGYYRRHPEFVTLLNNENLLQGRHIAKMQSARQYSSPAISVLQLLLAAGVAQGVFRDDVAVHDVYMMIAALGYFPQSNRFTLSEFLGQPIDDPVASARWEAFVVDAVLRTVMREPVPHNESQSPHGETPSWQKPPPPPPPAKSSSATSD</sequence>
<reference evidence="5 6" key="1">
    <citation type="submission" date="2018-07" db="EMBL/GenBank/DDBJ databases">
        <title>Genomic Encyclopedia of Type Strains, Phase IV (KMG-IV): sequencing the most valuable type-strain genomes for metagenomic binning, comparative biology and taxonomic classification.</title>
        <authorList>
            <person name="Goeker M."/>
        </authorList>
    </citation>
    <scope>NUCLEOTIDE SEQUENCE [LARGE SCALE GENOMIC DNA]</scope>
    <source>
        <strain evidence="5 6">DSM 21634</strain>
    </source>
</reference>
<dbReference type="Pfam" id="PF17938">
    <property type="entry name" value="TetR_C_29"/>
    <property type="match status" value="1"/>
</dbReference>
<evidence type="ECO:0000256" key="3">
    <source>
        <dbReference type="SAM" id="MobiDB-lite"/>
    </source>
</evidence>
<dbReference type="SUPFAM" id="SSF48498">
    <property type="entry name" value="Tetracyclin repressor-like, C-terminal domain"/>
    <property type="match status" value="1"/>
</dbReference>
<dbReference type="PANTHER" id="PTHR30328">
    <property type="entry name" value="TRANSCRIPTIONAL REPRESSOR"/>
    <property type="match status" value="1"/>
</dbReference>
<keyword evidence="1 2" id="KW-0238">DNA-binding</keyword>
<dbReference type="InterPro" id="IPR001647">
    <property type="entry name" value="HTH_TetR"/>
</dbReference>
<dbReference type="RefSeq" id="WP_114466574.1">
    <property type="nucleotide sequence ID" value="NZ_QPJK01000001.1"/>
</dbReference>
<dbReference type="SUPFAM" id="SSF46689">
    <property type="entry name" value="Homeodomain-like"/>
    <property type="match status" value="1"/>
</dbReference>
<feature type="compositionally biased region" description="Polar residues" evidence="3">
    <location>
        <begin position="226"/>
        <end position="238"/>
    </location>
</feature>
<organism evidence="5 6">
    <name type="scientific">Pseudorhodoferax soli</name>
    <dbReference type="NCBI Taxonomy" id="545864"/>
    <lineage>
        <taxon>Bacteria</taxon>
        <taxon>Pseudomonadati</taxon>
        <taxon>Pseudomonadota</taxon>
        <taxon>Betaproteobacteria</taxon>
        <taxon>Burkholderiales</taxon>
        <taxon>Comamonadaceae</taxon>
    </lineage>
</organism>
<accession>A0A368Y8E1</accession>
<comment type="caution">
    <text evidence="5">The sequence shown here is derived from an EMBL/GenBank/DDBJ whole genome shotgun (WGS) entry which is preliminary data.</text>
</comment>
<evidence type="ECO:0000259" key="4">
    <source>
        <dbReference type="PROSITE" id="PS50977"/>
    </source>
</evidence>
<dbReference type="PANTHER" id="PTHR30328:SF54">
    <property type="entry name" value="HTH-TYPE TRANSCRIPTIONAL REPRESSOR SCO4008"/>
    <property type="match status" value="1"/>
</dbReference>